<keyword evidence="1" id="KW-1133">Transmembrane helix</keyword>
<proteinExistence type="predicted"/>
<protein>
    <submittedName>
        <fullName evidence="2">Uncharacterized protein</fullName>
    </submittedName>
</protein>
<gene>
    <name evidence="2" type="ORF">MM415B05258_0009</name>
</gene>
<feature type="transmembrane region" description="Helical" evidence="1">
    <location>
        <begin position="6"/>
        <end position="27"/>
    </location>
</feature>
<keyword evidence="1" id="KW-0812">Transmembrane</keyword>
<sequence length="75" mass="8942">MDWWLIIRLGILFFCGVFTGIFGLCLIQAGVRDNEIRRLAFSRQLLLDVFHWNNAYQVLPEILEDRIFNLLEDRD</sequence>
<dbReference type="AlphaFoldDB" id="A0A6M3LK32"/>
<keyword evidence="1" id="KW-0472">Membrane</keyword>
<evidence type="ECO:0000313" key="2">
    <source>
        <dbReference type="EMBL" id="QJA95656.1"/>
    </source>
</evidence>
<name>A0A6M3LK32_9ZZZZ</name>
<organism evidence="2">
    <name type="scientific">viral metagenome</name>
    <dbReference type="NCBI Taxonomy" id="1070528"/>
    <lineage>
        <taxon>unclassified sequences</taxon>
        <taxon>metagenomes</taxon>
        <taxon>organismal metagenomes</taxon>
    </lineage>
</organism>
<reference evidence="2" key="1">
    <citation type="submission" date="2020-03" db="EMBL/GenBank/DDBJ databases">
        <title>The deep terrestrial virosphere.</title>
        <authorList>
            <person name="Holmfeldt K."/>
            <person name="Nilsson E."/>
            <person name="Simone D."/>
            <person name="Lopez-Fernandez M."/>
            <person name="Wu X."/>
            <person name="de Brujin I."/>
            <person name="Lundin D."/>
            <person name="Andersson A."/>
            <person name="Bertilsson S."/>
            <person name="Dopson M."/>
        </authorList>
    </citation>
    <scope>NUCLEOTIDE SEQUENCE</scope>
    <source>
        <strain evidence="2">MM415B05258</strain>
    </source>
</reference>
<evidence type="ECO:0000256" key="1">
    <source>
        <dbReference type="SAM" id="Phobius"/>
    </source>
</evidence>
<accession>A0A6M3LK32</accession>
<dbReference type="EMBL" id="MT143332">
    <property type="protein sequence ID" value="QJA95656.1"/>
    <property type="molecule type" value="Genomic_DNA"/>
</dbReference>